<gene>
    <name evidence="1" type="ORF">B1B_08974</name>
</gene>
<accession>T1AHM7</accession>
<reference evidence="1" key="1">
    <citation type="submission" date="2013-08" db="EMBL/GenBank/DDBJ databases">
        <authorList>
            <person name="Mendez C."/>
            <person name="Richter M."/>
            <person name="Ferrer M."/>
            <person name="Sanchez J."/>
        </authorList>
    </citation>
    <scope>NUCLEOTIDE SEQUENCE</scope>
</reference>
<comment type="caution">
    <text evidence="1">The sequence shown here is derived from an EMBL/GenBank/DDBJ whole genome shotgun (WGS) entry which is preliminary data.</text>
</comment>
<organism evidence="1">
    <name type="scientific">mine drainage metagenome</name>
    <dbReference type="NCBI Taxonomy" id="410659"/>
    <lineage>
        <taxon>unclassified sequences</taxon>
        <taxon>metagenomes</taxon>
        <taxon>ecological metagenomes</taxon>
    </lineage>
</organism>
<dbReference type="EMBL" id="AUZY01005895">
    <property type="protein sequence ID" value="EQD56712.1"/>
    <property type="molecule type" value="Genomic_DNA"/>
</dbReference>
<dbReference type="AlphaFoldDB" id="T1AHM7"/>
<protein>
    <submittedName>
        <fullName evidence="1">Transposase, IS4</fullName>
    </submittedName>
</protein>
<proteinExistence type="predicted"/>
<dbReference type="InterPro" id="IPR009057">
    <property type="entry name" value="Homeodomain-like_sf"/>
</dbReference>
<reference evidence="1" key="2">
    <citation type="journal article" date="2014" name="ISME J.">
        <title>Microbial stratification in low pH oxic and suboxic macroscopic growths along an acid mine drainage.</title>
        <authorList>
            <person name="Mendez-Garcia C."/>
            <person name="Mesa V."/>
            <person name="Sprenger R.R."/>
            <person name="Richter M."/>
            <person name="Diez M.S."/>
            <person name="Solano J."/>
            <person name="Bargiela R."/>
            <person name="Golyshina O.V."/>
            <person name="Manteca A."/>
            <person name="Ramos J.L."/>
            <person name="Gallego J.R."/>
            <person name="Llorente I."/>
            <person name="Martins Dos Santos V.A."/>
            <person name="Jensen O.N."/>
            <person name="Pelaez A.I."/>
            <person name="Sanchez J."/>
            <person name="Ferrer M."/>
        </authorList>
    </citation>
    <scope>NUCLEOTIDE SEQUENCE</scope>
</reference>
<dbReference type="SUPFAM" id="SSF46689">
    <property type="entry name" value="Homeodomain-like"/>
    <property type="match status" value="1"/>
</dbReference>
<evidence type="ECO:0000313" key="1">
    <source>
        <dbReference type="EMBL" id="EQD56712.1"/>
    </source>
</evidence>
<name>T1AHM7_9ZZZZ</name>
<feature type="non-terminal residue" evidence="1">
    <location>
        <position position="380"/>
    </location>
</feature>
<sequence length="380" mass="43235">MVIVRPEGKRFLRPSHPYQRRYEALRAYFVERLSSTEVARRFGYTPRSFEVLVARFRKNDLPPFWREVRRGRQDRPVRTSVREAVLDLRRQGLSVYDIADRLRKGGLPASHQTVWMILREAGAKRLPKRSAAQKAQVPTLAPPVADAGELDLTPREVECRAPLLLYFASFLDRIGFDTSVLDSGYPSSAMIPSPSALRSALALKLLQKPRKNHVMPLADDEGLGLFAGLNVLPKTTFLHDYSYRVGGDPHHRLLEGVVRARASVAAYPSGSFNLDFHTIRHYGDPEATRLEKNYVPRRSQSVPSVAVAYAQEEGSEELVYAEADVLKREKRDQVLRFVEYWKRVTGKLPEELVFDSQMTTHGGLAALQKQKVIFLTLRER</sequence>